<dbReference type="EMBL" id="VOOR01000017">
    <property type="protein sequence ID" value="TXB63297.1"/>
    <property type="molecule type" value="Genomic_DNA"/>
</dbReference>
<evidence type="ECO:0000256" key="1">
    <source>
        <dbReference type="PROSITE-ProRule" id="PRU00325"/>
    </source>
</evidence>
<dbReference type="AlphaFoldDB" id="A0A5C6RM47"/>
<dbReference type="Proteomes" id="UP000321580">
    <property type="component" value="Unassembled WGS sequence"/>
</dbReference>
<evidence type="ECO:0000259" key="2">
    <source>
        <dbReference type="PROSITE" id="PS50966"/>
    </source>
</evidence>
<proteinExistence type="predicted"/>
<keyword evidence="1" id="KW-0863">Zinc-finger</keyword>
<feature type="domain" description="SWIM-type" evidence="2">
    <location>
        <begin position="53"/>
        <end position="87"/>
    </location>
</feature>
<dbReference type="PROSITE" id="PS50966">
    <property type="entry name" value="ZF_SWIM"/>
    <property type="match status" value="1"/>
</dbReference>
<dbReference type="RefSeq" id="WP_147167369.1">
    <property type="nucleotide sequence ID" value="NZ_VOOR01000017.1"/>
</dbReference>
<comment type="caution">
    <text evidence="3">The sequence shown here is derived from an EMBL/GenBank/DDBJ whole genome shotgun (WGS) entry which is preliminary data.</text>
</comment>
<gene>
    <name evidence="3" type="ORF">FRY97_09975</name>
</gene>
<sequence length="439" mass="48664">MTEWTPASIQELAPNALVYNRSKSLARAKLWEGLGGDGSYLWGLCRSQGERTYECIIQIDGGGKARCSCSSRFSPCRHSLGLLWMLLRHNDRFSRADALPPWAALLLRQPPPEPPALPPSGSLSRLGSRLSLMAAGVDELDQWLQDLARQGISSLGHQPEAFWERIAARMVDAKMGSIGRRLRGMPQVVEQPGWQHRVQALVAELYLFVQAFRQIASLSIPMQEEVLAYAGVNQKKEELLAGEGVMDNWLVIGLSEGEEEKLRYRRTWLLGEVSGKYALLLDFVWGNARFEGQWALGSALQAEVVFYPGAYPVRGLLKKHRPWYEPLERLSGYASVSEFGTAYAQALRHNPWLYTFPALLSAVAIREGQGGQWLAVDANGDGLPLNLAGDVRWALKAVAQEQPVAMFGQWEQGAFLPVAALSQGRVINLQDTAPDADEE</sequence>
<keyword evidence="1" id="KW-0479">Metal-binding</keyword>
<dbReference type="GO" id="GO:0008270">
    <property type="term" value="F:zinc ion binding"/>
    <property type="evidence" value="ECO:0007669"/>
    <property type="project" value="UniProtKB-KW"/>
</dbReference>
<evidence type="ECO:0000313" key="4">
    <source>
        <dbReference type="Proteomes" id="UP000321580"/>
    </source>
</evidence>
<keyword evidence="4" id="KW-1185">Reference proteome</keyword>
<evidence type="ECO:0000313" key="3">
    <source>
        <dbReference type="EMBL" id="TXB63297.1"/>
    </source>
</evidence>
<organism evidence="3 4">
    <name type="scientific">Phaeodactylibacter luteus</name>
    <dbReference type="NCBI Taxonomy" id="1564516"/>
    <lineage>
        <taxon>Bacteria</taxon>
        <taxon>Pseudomonadati</taxon>
        <taxon>Bacteroidota</taxon>
        <taxon>Saprospiria</taxon>
        <taxon>Saprospirales</taxon>
        <taxon>Haliscomenobacteraceae</taxon>
        <taxon>Phaeodactylibacter</taxon>
    </lineage>
</organism>
<dbReference type="InterPro" id="IPR007527">
    <property type="entry name" value="Znf_SWIM"/>
</dbReference>
<keyword evidence="1" id="KW-0862">Zinc</keyword>
<protein>
    <recommendedName>
        <fullName evidence="2">SWIM-type domain-containing protein</fullName>
    </recommendedName>
</protein>
<accession>A0A5C6RM47</accession>
<dbReference type="OrthoDB" id="9816340at2"/>
<reference evidence="3 4" key="1">
    <citation type="submission" date="2019-08" db="EMBL/GenBank/DDBJ databases">
        <title>Genome of Phaeodactylibacter luteus.</title>
        <authorList>
            <person name="Bowman J.P."/>
        </authorList>
    </citation>
    <scope>NUCLEOTIDE SEQUENCE [LARGE SCALE GENOMIC DNA]</scope>
    <source>
        <strain evidence="3 4">KCTC 42180</strain>
    </source>
</reference>
<dbReference type="Pfam" id="PF04434">
    <property type="entry name" value="SWIM"/>
    <property type="match status" value="1"/>
</dbReference>
<name>A0A5C6RM47_9BACT</name>